<dbReference type="Gene3D" id="1.20.120.550">
    <property type="entry name" value="Membrane associated eicosanoid/glutathione metabolism-like domain"/>
    <property type="match status" value="1"/>
</dbReference>
<organism evidence="6 7">
    <name type="scientific">Microvirga vignae</name>
    <dbReference type="NCBI Taxonomy" id="1225564"/>
    <lineage>
        <taxon>Bacteria</taxon>
        <taxon>Pseudomonadati</taxon>
        <taxon>Pseudomonadota</taxon>
        <taxon>Alphaproteobacteria</taxon>
        <taxon>Hyphomicrobiales</taxon>
        <taxon>Methylobacteriaceae</taxon>
        <taxon>Microvirga</taxon>
    </lineage>
</organism>
<evidence type="ECO:0008006" key="8">
    <source>
        <dbReference type="Google" id="ProtNLM"/>
    </source>
</evidence>
<evidence type="ECO:0000256" key="4">
    <source>
        <dbReference type="ARBA" id="ARBA00023136"/>
    </source>
</evidence>
<dbReference type="PATRIC" id="fig|1225564.3.peg.4112"/>
<gene>
    <name evidence="6" type="ORF">AA309_00995</name>
</gene>
<dbReference type="InterPro" id="IPR023352">
    <property type="entry name" value="MAPEG-like_dom_sf"/>
</dbReference>
<evidence type="ECO:0000256" key="1">
    <source>
        <dbReference type="ARBA" id="ARBA00004370"/>
    </source>
</evidence>
<evidence type="ECO:0000256" key="2">
    <source>
        <dbReference type="ARBA" id="ARBA00022692"/>
    </source>
</evidence>
<proteinExistence type="predicted"/>
<evidence type="ECO:0000256" key="5">
    <source>
        <dbReference type="SAM" id="Phobius"/>
    </source>
</evidence>
<dbReference type="RefSeq" id="WP_047187120.1">
    <property type="nucleotide sequence ID" value="NZ_LCYG01000004.1"/>
</dbReference>
<feature type="transmembrane region" description="Helical" evidence="5">
    <location>
        <begin position="115"/>
        <end position="137"/>
    </location>
</feature>
<dbReference type="STRING" id="1225564.AA309_00995"/>
<dbReference type="EMBL" id="LCYG01000004">
    <property type="protein sequence ID" value="KLK94814.1"/>
    <property type="molecule type" value="Genomic_DNA"/>
</dbReference>
<keyword evidence="7" id="KW-1185">Reference proteome</keyword>
<accession>A0A0H1RIG5</accession>
<feature type="transmembrane region" description="Helical" evidence="5">
    <location>
        <begin position="68"/>
        <end position="95"/>
    </location>
</feature>
<keyword evidence="2 5" id="KW-0812">Transmembrane</keyword>
<keyword evidence="3 5" id="KW-1133">Transmembrane helix</keyword>
<sequence>MSIAAVLVPVFVQVGVTFVLLLMMGRSRIASLRSGEVRMGDIALGERNWPKRTLQFQNAFHNQSEVPVLFYVLVVLALITRKADMLFVVMSWMFVTSRLVHAAIHTTSNKVIWRFQAFAVGVLILAVMWIIFGIRVFSSEVGI</sequence>
<evidence type="ECO:0000256" key="3">
    <source>
        <dbReference type="ARBA" id="ARBA00022989"/>
    </source>
</evidence>
<feature type="transmembrane region" description="Helical" evidence="5">
    <location>
        <begin position="6"/>
        <end position="24"/>
    </location>
</feature>
<dbReference type="Pfam" id="PF01124">
    <property type="entry name" value="MAPEG"/>
    <property type="match status" value="1"/>
</dbReference>
<keyword evidence="4 5" id="KW-0472">Membrane</keyword>
<reference evidence="6 7" key="1">
    <citation type="submission" date="2015-05" db="EMBL/GenBank/DDBJ databases">
        <title>Draft genome sequence of Microvirga vignae strain BR3299, a novel nitrogen fixing bacteria isolated from Brazil semi-aired region.</title>
        <authorList>
            <person name="Zilli J.E."/>
            <person name="Passos S.R."/>
            <person name="Leite J."/>
            <person name="Baldani J.I."/>
            <person name="Xavier G.R."/>
            <person name="Rumjaneck N.G."/>
            <person name="Simoes-Araujo J.L."/>
        </authorList>
    </citation>
    <scope>NUCLEOTIDE SEQUENCE [LARGE SCALE GENOMIC DNA]</scope>
    <source>
        <strain evidence="6 7">BR3299</strain>
    </source>
</reference>
<evidence type="ECO:0000313" key="6">
    <source>
        <dbReference type="EMBL" id="KLK94814.1"/>
    </source>
</evidence>
<dbReference type="Proteomes" id="UP000035489">
    <property type="component" value="Unassembled WGS sequence"/>
</dbReference>
<dbReference type="GO" id="GO:0016020">
    <property type="term" value="C:membrane"/>
    <property type="evidence" value="ECO:0007669"/>
    <property type="project" value="UniProtKB-SubCell"/>
</dbReference>
<protein>
    <recommendedName>
        <fullName evidence="8">MAPEG family protein</fullName>
    </recommendedName>
</protein>
<dbReference type="SUPFAM" id="SSF161084">
    <property type="entry name" value="MAPEG domain-like"/>
    <property type="match status" value="1"/>
</dbReference>
<dbReference type="AlphaFoldDB" id="A0A0H1RIG5"/>
<comment type="caution">
    <text evidence="6">The sequence shown here is derived from an EMBL/GenBank/DDBJ whole genome shotgun (WGS) entry which is preliminary data.</text>
</comment>
<comment type="subcellular location">
    <subcellularLocation>
        <location evidence="1">Membrane</location>
    </subcellularLocation>
</comment>
<name>A0A0H1RIG5_9HYPH</name>
<evidence type="ECO:0000313" key="7">
    <source>
        <dbReference type="Proteomes" id="UP000035489"/>
    </source>
</evidence>
<dbReference type="OrthoDB" id="5516290at2"/>
<dbReference type="InterPro" id="IPR001129">
    <property type="entry name" value="Membr-assoc_MAPEG"/>
</dbReference>